<dbReference type="AlphaFoldDB" id="A0ABD6EUJ7"/>
<proteinExistence type="predicted"/>
<comment type="caution">
    <text evidence="1">The sequence shown here is derived from an EMBL/GenBank/DDBJ whole genome shotgun (WGS) entry which is preliminary data.</text>
</comment>
<dbReference type="EMBL" id="JBGFUD010005442">
    <property type="protein sequence ID" value="MFH4980357.1"/>
    <property type="molecule type" value="Genomic_DNA"/>
</dbReference>
<evidence type="ECO:0000313" key="1">
    <source>
        <dbReference type="EMBL" id="MFH4980357.1"/>
    </source>
</evidence>
<protein>
    <submittedName>
        <fullName evidence="1">Uncharacterized protein</fullName>
    </submittedName>
</protein>
<reference evidence="1 2" key="1">
    <citation type="submission" date="2024-08" db="EMBL/GenBank/DDBJ databases">
        <title>Gnathostoma spinigerum genome.</title>
        <authorList>
            <person name="Gonzalez-Bertolin B."/>
            <person name="Monzon S."/>
            <person name="Zaballos A."/>
            <person name="Jimenez P."/>
            <person name="Dekumyoy P."/>
            <person name="Varona S."/>
            <person name="Cuesta I."/>
            <person name="Sumanam S."/>
            <person name="Adisakwattana P."/>
            <person name="Gasser R.B."/>
            <person name="Hernandez-Gonzalez A."/>
            <person name="Young N.D."/>
            <person name="Perteguer M.J."/>
        </authorList>
    </citation>
    <scope>NUCLEOTIDE SEQUENCE [LARGE SCALE GENOMIC DNA]</scope>
    <source>
        <strain evidence="1">AL3</strain>
        <tissue evidence="1">Liver</tissue>
    </source>
</reference>
<sequence length="150" mass="19167">MYKYRRDWNALDDYAYDRSFYYEPLYWPDYRFAARRYLYTDPYPGNLGNLYPLFWSRYKWYTDWLNPVYYRKYRDPNYDRPLWNNWHPWEFDRKNVKQAIQMYKNGLVDFQTLDKYWIEPAALNRKGKDWMDVYLPAGRYGPRRYFYSWQ</sequence>
<evidence type="ECO:0000313" key="2">
    <source>
        <dbReference type="Proteomes" id="UP001608902"/>
    </source>
</evidence>
<organism evidence="1 2">
    <name type="scientific">Gnathostoma spinigerum</name>
    <dbReference type="NCBI Taxonomy" id="75299"/>
    <lineage>
        <taxon>Eukaryota</taxon>
        <taxon>Metazoa</taxon>
        <taxon>Ecdysozoa</taxon>
        <taxon>Nematoda</taxon>
        <taxon>Chromadorea</taxon>
        <taxon>Rhabditida</taxon>
        <taxon>Spirurina</taxon>
        <taxon>Gnathostomatomorpha</taxon>
        <taxon>Gnathostomatoidea</taxon>
        <taxon>Gnathostomatidae</taxon>
        <taxon>Gnathostoma</taxon>
    </lineage>
</organism>
<dbReference type="Proteomes" id="UP001608902">
    <property type="component" value="Unassembled WGS sequence"/>
</dbReference>
<keyword evidence="2" id="KW-1185">Reference proteome</keyword>
<gene>
    <name evidence="1" type="ORF">AB6A40_007066</name>
</gene>
<name>A0ABD6EUJ7_9BILA</name>
<accession>A0ABD6EUJ7</accession>